<evidence type="ECO:0000313" key="2">
    <source>
        <dbReference type="EMBL" id="GBG59277.1"/>
    </source>
</evidence>
<dbReference type="EMBL" id="BFEA01000003">
    <property type="protein sequence ID" value="GBG59277.1"/>
    <property type="molecule type" value="Genomic_DNA"/>
</dbReference>
<gene>
    <name evidence="2" type="ORF">CBR_g32292</name>
</gene>
<keyword evidence="3" id="KW-1185">Reference proteome</keyword>
<feature type="region of interest" description="Disordered" evidence="1">
    <location>
        <begin position="157"/>
        <end position="182"/>
    </location>
</feature>
<dbReference type="Gramene" id="GBG59277">
    <property type="protein sequence ID" value="GBG59277"/>
    <property type="gene ID" value="CBR_g32292"/>
</dbReference>
<dbReference type="Proteomes" id="UP000265515">
    <property type="component" value="Unassembled WGS sequence"/>
</dbReference>
<evidence type="ECO:0000313" key="3">
    <source>
        <dbReference type="Proteomes" id="UP000265515"/>
    </source>
</evidence>
<name>A0A388JNB4_CHABU</name>
<feature type="region of interest" description="Disordered" evidence="1">
    <location>
        <begin position="24"/>
        <end position="66"/>
    </location>
</feature>
<sequence>MQSQVRELGKSMATMKEYIERDLAKKEEKTRKKAEKNEAEIREAEEREAKARKARKKAEKARSEEERLTAMKKDMDMHVRITVKAVMKESCSEIRDVLLSTKGEPSWKGKKKVTYQSDEGEFSDYEVVSSDTEDIRVGTWNLCINEKRKRGVEPVFEDSPRMELQPKRTKRRTPRRVTAKPPTFTPRVTRSKTKTKKKVAISPNTKERFVAAIKRNTPAKIGILKRYMFQEHCMKQLKDLDAITLQNICNEEGIPYGGKIDAMFDLAEHRTYKEYGTDEEDEARDEEAKEPEEEGVGEVIDEEVEDDQ</sequence>
<feature type="compositionally biased region" description="Acidic residues" evidence="1">
    <location>
        <begin position="277"/>
        <end position="308"/>
    </location>
</feature>
<protein>
    <submittedName>
        <fullName evidence="2">Uncharacterized protein</fullName>
    </submittedName>
</protein>
<evidence type="ECO:0000256" key="1">
    <source>
        <dbReference type="SAM" id="MobiDB-lite"/>
    </source>
</evidence>
<accession>A0A388JNB4</accession>
<organism evidence="2 3">
    <name type="scientific">Chara braunii</name>
    <name type="common">Braun's stonewort</name>
    <dbReference type="NCBI Taxonomy" id="69332"/>
    <lineage>
        <taxon>Eukaryota</taxon>
        <taxon>Viridiplantae</taxon>
        <taxon>Streptophyta</taxon>
        <taxon>Charophyceae</taxon>
        <taxon>Charales</taxon>
        <taxon>Characeae</taxon>
        <taxon>Chara</taxon>
    </lineage>
</organism>
<dbReference type="AlphaFoldDB" id="A0A388JNB4"/>
<comment type="caution">
    <text evidence="2">The sequence shown here is derived from an EMBL/GenBank/DDBJ whole genome shotgun (WGS) entry which is preliminary data.</text>
</comment>
<proteinExistence type="predicted"/>
<feature type="compositionally biased region" description="Basic and acidic residues" evidence="1">
    <location>
        <begin position="24"/>
        <end position="51"/>
    </location>
</feature>
<reference evidence="2 3" key="1">
    <citation type="journal article" date="2018" name="Cell">
        <title>The Chara Genome: Secondary Complexity and Implications for Plant Terrestrialization.</title>
        <authorList>
            <person name="Nishiyama T."/>
            <person name="Sakayama H."/>
            <person name="Vries J.D."/>
            <person name="Buschmann H."/>
            <person name="Saint-Marcoux D."/>
            <person name="Ullrich K.K."/>
            <person name="Haas F.B."/>
            <person name="Vanderstraeten L."/>
            <person name="Becker D."/>
            <person name="Lang D."/>
            <person name="Vosolsobe S."/>
            <person name="Rombauts S."/>
            <person name="Wilhelmsson P.K.I."/>
            <person name="Janitza P."/>
            <person name="Kern R."/>
            <person name="Heyl A."/>
            <person name="Rumpler F."/>
            <person name="Villalobos L.I.A.C."/>
            <person name="Clay J.M."/>
            <person name="Skokan R."/>
            <person name="Toyoda A."/>
            <person name="Suzuki Y."/>
            <person name="Kagoshima H."/>
            <person name="Schijlen E."/>
            <person name="Tajeshwar N."/>
            <person name="Catarino B."/>
            <person name="Hetherington A.J."/>
            <person name="Saltykova A."/>
            <person name="Bonnot C."/>
            <person name="Breuninger H."/>
            <person name="Symeonidi A."/>
            <person name="Radhakrishnan G.V."/>
            <person name="Van Nieuwerburgh F."/>
            <person name="Deforce D."/>
            <person name="Chang C."/>
            <person name="Karol K.G."/>
            <person name="Hedrich R."/>
            <person name="Ulvskov P."/>
            <person name="Glockner G."/>
            <person name="Delwiche C.F."/>
            <person name="Petrasek J."/>
            <person name="Van de Peer Y."/>
            <person name="Friml J."/>
            <person name="Beilby M."/>
            <person name="Dolan L."/>
            <person name="Kohara Y."/>
            <person name="Sugano S."/>
            <person name="Fujiyama A."/>
            <person name="Delaux P.-M."/>
            <person name="Quint M."/>
            <person name="TheiBen G."/>
            <person name="Hagemann M."/>
            <person name="Harholt J."/>
            <person name="Dunand C."/>
            <person name="Zachgo S."/>
            <person name="Langdale J."/>
            <person name="Maumus F."/>
            <person name="Straeten D.V.D."/>
            <person name="Gould S.B."/>
            <person name="Rensing S.A."/>
        </authorList>
    </citation>
    <scope>NUCLEOTIDE SEQUENCE [LARGE SCALE GENOMIC DNA]</scope>
    <source>
        <strain evidence="2 3">S276</strain>
    </source>
</reference>
<feature type="region of interest" description="Disordered" evidence="1">
    <location>
        <begin position="271"/>
        <end position="308"/>
    </location>
</feature>
<feature type="compositionally biased region" description="Basic residues" evidence="1">
    <location>
        <begin position="167"/>
        <end position="178"/>
    </location>
</feature>